<dbReference type="GO" id="GO:0005509">
    <property type="term" value="F:calcium ion binding"/>
    <property type="evidence" value="ECO:0007669"/>
    <property type="project" value="InterPro"/>
</dbReference>
<feature type="region of interest" description="Disordered" evidence="6">
    <location>
        <begin position="500"/>
        <end position="537"/>
    </location>
</feature>
<name>A0A813I377_POLGL</name>
<evidence type="ECO:0000256" key="1">
    <source>
        <dbReference type="ARBA" id="ARBA00004141"/>
    </source>
</evidence>
<evidence type="ECO:0000313" key="10">
    <source>
        <dbReference type="Proteomes" id="UP000626109"/>
    </source>
</evidence>
<feature type="region of interest" description="Disordered" evidence="6">
    <location>
        <begin position="693"/>
        <end position="712"/>
    </location>
</feature>
<evidence type="ECO:0000259" key="8">
    <source>
        <dbReference type="PROSITE" id="PS50222"/>
    </source>
</evidence>
<dbReference type="InterPro" id="IPR011992">
    <property type="entry name" value="EF-hand-dom_pair"/>
</dbReference>
<dbReference type="InterPro" id="IPR027359">
    <property type="entry name" value="Volt_channel_dom_sf"/>
</dbReference>
<dbReference type="PANTHER" id="PTHR46726">
    <property type="entry name" value="TWO PORE CHANNEL 3"/>
    <property type="match status" value="1"/>
</dbReference>
<comment type="caution">
    <text evidence="9">The sequence shown here is derived from an EMBL/GenBank/DDBJ whole genome shotgun (WGS) entry which is preliminary data.</text>
</comment>
<feature type="transmembrane region" description="Helical" evidence="7">
    <location>
        <begin position="259"/>
        <end position="279"/>
    </location>
</feature>
<dbReference type="GO" id="GO:0016020">
    <property type="term" value="C:membrane"/>
    <property type="evidence" value="ECO:0007669"/>
    <property type="project" value="UniProtKB-SubCell"/>
</dbReference>
<evidence type="ECO:0000256" key="3">
    <source>
        <dbReference type="ARBA" id="ARBA00022837"/>
    </source>
</evidence>
<reference evidence="9" key="1">
    <citation type="submission" date="2021-02" db="EMBL/GenBank/DDBJ databases">
        <authorList>
            <person name="Dougan E. K."/>
            <person name="Rhodes N."/>
            <person name="Thang M."/>
            <person name="Chan C."/>
        </authorList>
    </citation>
    <scope>NUCLEOTIDE SEQUENCE</scope>
</reference>
<dbReference type="GO" id="GO:0005216">
    <property type="term" value="F:monoatomic ion channel activity"/>
    <property type="evidence" value="ECO:0007669"/>
    <property type="project" value="InterPro"/>
</dbReference>
<feature type="domain" description="EF-hand" evidence="8">
    <location>
        <begin position="387"/>
        <end position="422"/>
    </location>
</feature>
<dbReference type="Gene3D" id="1.10.238.10">
    <property type="entry name" value="EF-hand"/>
    <property type="match status" value="1"/>
</dbReference>
<feature type="compositionally biased region" description="Basic and acidic residues" evidence="6">
    <location>
        <begin position="512"/>
        <end position="521"/>
    </location>
</feature>
<dbReference type="Pfam" id="PF00520">
    <property type="entry name" value="Ion_trans"/>
    <property type="match status" value="1"/>
</dbReference>
<evidence type="ECO:0000313" key="9">
    <source>
        <dbReference type="EMBL" id="CAE8644447.1"/>
    </source>
</evidence>
<evidence type="ECO:0000256" key="5">
    <source>
        <dbReference type="ARBA" id="ARBA00023136"/>
    </source>
</evidence>
<dbReference type="Gene3D" id="1.10.287.70">
    <property type="match status" value="1"/>
</dbReference>
<feature type="region of interest" description="Disordered" evidence="6">
    <location>
        <begin position="22"/>
        <end position="44"/>
    </location>
</feature>
<feature type="transmembrane region" description="Helical" evidence="7">
    <location>
        <begin position="193"/>
        <end position="214"/>
    </location>
</feature>
<dbReference type="CDD" id="cd00051">
    <property type="entry name" value="EFh"/>
    <property type="match status" value="1"/>
</dbReference>
<evidence type="ECO:0000256" key="2">
    <source>
        <dbReference type="ARBA" id="ARBA00022692"/>
    </source>
</evidence>
<keyword evidence="3" id="KW-0106">Calcium</keyword>
<dbReference type="InterPro" id="IPR005821">
    <property type="entry name" value="Ion_trans_dom"/>
</dbReference>
<dbReference type="InterPro" id="IPR018247">
    <property type="entry name" value="EF_Hand_1_Ca_BS"/>
</dbReference>
<dbReference type="SUPFAM" id="SSF81324">
    <property type="entry name" value="Voltage-gated potassium channels"/>
    <property type="match status" value="1"/>
</dbReference>
<evidence type="ECO:0000256" key="6">
    <source>
        <dbReference type="SAM" id="MobiDB-lite"/>
    </source>
</evidence>
<keyword evidence="4 7" id="KW-1133">Transmembrane helix</keyword>
<proteinExistence type="predicted"/>
<accession>A0A813I377</accession>
<evidence type="ECO:0000256" key="4">
    <source>
        <dbReference type="ARBA" id="ARBA00022989"/>
    </source>
</evidence>
<keyword evidence="2 7" id="KW-0812">Transmembrane</keyword>
<gene>
    <name evidence="9" type="ORF">PGLA2088_LOCUS3062</name>
</gene>
<dbReference type="PANTHER" id="PTHR46726:SF1">
    <property type="entry name" value="TWO-PORE CALCIUM CHANNEL 3"/>
    <property type="match status" value="1"/>
</dbReference>
<dbReference type="Gene3D" id="1.20.120.350">
    <property type="entry name" value="Voltage-gated potassium channels. Chain C"/>
    <property type="match status" value="1"/>
</dbReference>
<protein>
    <recommendedName>
        <fullName evidence="8">EF-hand domain-containing protein</fullName>
    </recommendedName>
</protein>
<dbReference type="Proteomes" id="UP000626109">
    <property type="component" value="Unassembled WGS sequence"/>
</dbReference>
<keyword evidence="5 7" id="KW-0472">Membrane</keyword>
<dbReference type="PROSITE" id="PS00018">
    <property type="entry name" value="EF_HAND_1"/>
    <property type="match status" value="2"/>
</dbReference>
<comment type="subcellular location">
    <subcellularLocation>
        <location evidence="1">Membrane</location>
        <topology evidence="1">Multi-pass membrane protein</topology>
    </subcellularLocation>
</comment>
<feature type="domain" description="EF-hand" evidence="8">
    <location>
        <begin position="431"/>
        <end position="466"/>
    </location>
</feature>
<organism evidence="9 10">
    <name type="scientific">Polarella glacialis</name>
    <name type="common">Dinoflagellate</name>
    <dbReference type="NCBI Taxonomy" id="89957"/>
    <lineage>
        <taxon>Eukaryota</taxon>
        <taxon>Sar</taxon>
        <taxon>Alveolata</taxon>
        <taxon>Dinophyceae</taxon>
        <taxon>Suessiales</taxon>
        <taxon>Suessiaceae</taxon>
        <taxon>Polarella</taxon>
    </lineage>
</organism>
<dbReference type="InterPro" id="IPR002048">
    <property type="entry name" value="EF_hand_dom"/>
</dbReference>
<dbReference type="AlphaFoldDB" id="A0A813I377"/>
<feature type="transmembrane region" description="Helical" evidence="7">
    <location>
        <begin position="160"/>
        <end position="181"/>
    </location>
</feature>
<evidence type="ECO:0000256" key="7">
    <source>
        <dbReference type="SAM" id="Phobius"/>
    </source>
</evidence>
<dbReference type="PROSITE" id="PS50222">
    <property type="entry name" value="EF_HAND_2"/>
    <property type="match status" value="2"/>
</dbReference>
<sequence length="712" mass="79167">MSADPQPEGRMAADCTAGLVEDETDPRAFSAERGCSGPKPKLMIKPSRSALSSLWDESSENPEPATIGRKMKRISARLSLMGGMTATRSKNQGLSDFIRSESSYDARETTHYYDYWRNSMDHVLESIAADVFLGVIIGLDVYASCVDIDSRAQNESTPSWAATVSNLCFTIYLLEFTLRVFIKRTQIFDSKWVVLDFIICFAGLLEVVLNASGISIEQVSMMRLLRLARIMRLIRLFRKFAFLRELRKLMNMAASCLKTLLWSFVFCFIVMTVWAMAAVELIQPLVVQMTAEGQFEDCPFCQVALSSVMRANLLLFQTVIAGDSWGRLATPVIEAHPWTAIIFMGSQLTVVFGVLNLVVAVVVDTFAVQREKDVVEFAQEMDADQDEDKKFLRRIFSKIDEDGSGELSFEELMHGARTVPEFQRRLRVMDIDEGDLTQLFQMLDGDDSGTVEPEEFINALSRWVHDSKTANRFVKYNVMRTMIQQEELRDLLVDKIDKLETNLRQPSPPQSDKIDKLETKTGVKQGPKQGQMSVGPNAGGASLVESVMIATERALCAATDTIRDSLLEAADQALQRSIKEVRQTLLHVSEPLHDVPYASKLVDPGARAASRPAAMVATAPDVPPMPPSVPGVLTAEELGAGASFELEARHAGRSLWRINSIKLAKEGGLWDPLKDQLEDATPQEVSLKLDGDTTRTSMWSGEGDSNHEQIVV</sequence>
<dbReference type="Pfam" id="PF13202">
    <property type="entry name" value="EF-hand_5"/>
    <property type="match status" value="2"/>
</dbReference>
<feature type="transmembrane region" description="Helical" evidence="7">
    <location>
        <begin position="338"/>
        <end position="363"/>
    </location>
</feature>
<dbReference type="SMART" id="SM00054">
    <property type="entry name" value="EFh"/>
    <property type="match status" value="2"/>
</dbReference>
<dbReference type="EMBL" id="CAJNNW010002581">
    <property type="protein sequence ID" value="CAE8644447.1"/>
    <property type="molecule type" value="Genomic_DNA"/>
</dbReference>
<dbReference type="SUPFAM" id="SSF47473">
    <property type="entry name" value="EF-hand"/>
    <property type="match status" value="1"/>
</dbReference>